<dbReference type="InterPro" id="IPR012902">
    <property type="entry name" value="N_methyl_site"/>
</dbReference>
<dbReference type="KEGG" id="bgok:Pr1d_06430"/>
<gene>
    <name evidence="2" type="ORF">Pr1d_06430</name>
</gene>
<dbReference type="InterPro" id="IPR045584">
    <property type="entry name" value="Pilin-like"/>
</dbReference>
<dbReference type="AlphaFoldDB" id="A0A5B9Q7I0"/>
<dbReference type="Pfam" id="PF07963">
    <property type="entry name" value="N_methyl"/>
    <property type="match status" value="1"/>
</dbReference>
<protein>
    <submittedName>
        <fullName evidence="2">Putative major pilin subunit</fullName>
    </submittedName>
</protein>
<keyword evidence="3" id="KW-1185">Reference proteome</keyword>
<reference evidence="2 3" key="1">
    <citation type="submission" date="2019-08" db="EMBL/GenBank/DDBJ databases">
        <title>Deep-cultivation of Planctomycetes and their phenomic and genomic characterization uncovers novel biology.</title>
        <authorList>
            <person name="Wiegand S."/>
            <person name="Jogler M."/>
            <person name="Boedeker C."/>
            <person name="Pinto D."/>
            <person name="Vollmers J."/>
            <person name="Rivas-Marin E."/>
            <person name="Kohn T."/>
            <person name="Peeters S.H."/>
            <person name="Heuer A."/>
            <person name="Rast P."/>
            <person name="Oberbeckmann S."/>
            <person name="Bunk B."/>
            <person name="Jeske O."/>
            <person name="Meyerdierks A."/>
            <person name="Storesund J.E."/>
            <person name="Kallscheuer N."/>
            <person name="Luecker S."/>
            <person name="Lage O.M."/>
            <person name="Pohl T."/>
            <person name="Merkel B.J."/>
            <person name="Hornburger P."/>
            <person name="Mueller R.-W."/>
            <person name="Bruemmer F."/>
            <person name="Labrenz M."/>
            <person name="Spormann A.M."/>
            <person name="Op den Camp H."/>
            <person name="Overmann J."/>
            <person name="Amann R."/>
            <person name="Jetten M.S.M."/>
            <person name="Mascher T."/>
            <person name="Medema M.H."/>
            <person name="Devos D.P."/>
            <person name="Kaster A.-K."/>
            <person name="Ovreas L."/>
            <person name="Rohde M."/>
            <person name="Galperin M.Y."/>
            <person name="Jogler C."/>
        </authorList>
    </citation>
    <scope>NUCLEOTIDE SEQUENCE [LARGE SCALE GENOMIC DNA]</scope>
    <source>
        <strain evidence="2 3">Pr1d</strain>
    </source>
</reference>
<dbReference type="Proteomes" id="UP000323917">
    <property type="component" value="Chromosome"/>
</dbReference>
<evidence type="ECO:0000313" key="3">
    <source>
        <dbReference type="Proteomes" id="UP000323917"/>
    </source>
</evidence>
<dbReference type="Gene3D" id="3.30.700.10">
    <property type="entry name" value="Glycoprotein, Type 4 Pilin"/>
    <property type="match status" value="1"/>
</dbReference>
<dbReference type="EMBL" id="CP042913">
    <property type="protein sequence ID" value="QEG33382.1"/>
    <property type="molecule type" value="Genomic_DNA"/>
</dbReference>
<dbReference type="SUPFAM" id="SSF54523">
    <property type="entry name" value="Pili subunits"/>
    <property type="match status" value="1"/>
</dbReference>
<sequence>MRQRSLRRSGFTLVELLVVIAIIGVLVALLLPAVQAAREAARRSQCQNNLRQLGLAALNYEHQHQQLPVGCIGYGLQDGKQLLISWNVQLLPFLEQEALAERFDFAVASYKEPNRQLGATLMPMFLCPSTPEEQLFSPISLWRGQAFTDYAGVYGVEGPGRDHPDFGNPHALHPPLQTVNDESLGVMVYDVPVSLKQIQDGTAQTAIFAEVLVRRVSSMEWANGHNILAQHESIPINGELGYDEIGSPHPGGALVTFCDGHASFLHDELEQNALNALLTRSGGEAL</sequence>
<name>A0A5B9Q7I0_9BACT</name>
<dbReference type="Pfam" id="PF07596">
    <property type="entry name" value="SBP_bac_10"/>
    <property type="match status" value="1"/>
</dbReference>
<evidence type="ECO:0000313" key="2">
    <source>
        <dbReference type="EMBL" id="QEG33382.1"/>
    </source>
</evidence>
<dbReference type="InterPro" id="IPR011453">
    <property type="entry name" value="DUF1559"/>
</dbReference>
<dbReference type="PANTHER" id="PTHR30093:SF2">
    <property type="entry name" value="TYPE II SECRETION SYSTEM PROTEIN H"/>
    <property type="match status" value="1"/>
</dbReference>
<proteinExistence type="predicted"/>
<dbReference type="InterPro" id="IPR027558">
    <property type="entry name" value="Pre_pil_HX9DG_C"/>
</dbReference>
<accession>A0A5B9Q7I0</accession>
<organism evidence="2 3">
    <name type="scientific">Bythopirellula goksoeyrii</name>
    <dbReference type="NCBI Taxonomy" id="1400387"/>
    <lineage>
        <taxon>Bacteria</taxon>
        <taxon>Pseudomonadati</taxon>
        <taxon>Planctomycetota</taxon>
        <taxon>Planctomycetia</taxon>
        <taxon>Pirellulales</taxon>
        <taxon>Lacipirellulaceae</taxon>
        <taxon>Bythopirellula</taxon>
    </lineage>
</organism>
<feature type="domain" description="DUF1559" evidence="1">
    <location>
        <begin position="35"/>
        <end position="271"/>
    </location>
</feature>
<dbReference type="NCBIfam" id="TIGR02532">
    <property type="entry name" value="IV_pilin_GFxxxE"/>
    <property type="match status" value="1"/>
</dbReference>
<evidence type="ECO:0000259" key="1">
    <source>
        <dbReference type="Pfam" id="PF07596"/>
    </source>
</evidence>
<dbReference type="NCBIfam" id="TIGR04294">
    <property type="entry name" value="pre_pil_HX9DG"/>
    <property type="match status" value="1"/>
</dbReference>
<dbReference type="PANTHER" id="PTHR30093">
    <property type="entry name" value="GENERAL SECRETION PATHWAY PROTEIN G"/>
    <property type="match status" value="1"/>
</dbReference>
<dbReference type="PROSITE" id="PS00409">
    <property type="entry name" value="PROKAR_NTER_METHYL"/>
    <property type="match status" value="1"/>
</dbReference>